<dbReference type="Proteomes" id="UP000290289">
    <property type="component" value="Chromosome 13"/>
</dbReference>
<reference evidence="2 3" key="1">
    <citation type="submission" date="2018-10" db="EMBL/GenBank/DDBJ databases">
        <title>A high-quality apple genome assembly.</title>
        <authorList>
            <person name="Hu J."/>
        </authorList>
    </citation>
    <scope>NUCLEOTIDE SEQUENCE [LARGE SCALE GENOMIC DNA]</scope>
    <source>
        <strain evidence="3">cv. HFTH1</strain>
        <tissue evidence="2">Young leaf</tissue>
    </source>
</reference>
<accession>A0A498IAT1</accession>
<proteinExistence type="predicted"/>
<gene>
    <name evidence="2" type="ORF">DVH24_001761</name>
</gene>
<feature type="region of interest" description="Disordered" evidence="1">
    <location>
        <begin position="21"/>
        <end position="132"/>
    </location>
</feature>
<feature type="compositionally biased region" description="Basic and acidic residues" evidence="1">
    <location>
        <begin position="62"/>
        <end position="87"/>
    </location>
</feature>
<keyword evidence="3" id="KW-1185">Reference proteome</keyword>
<evidence type="ECO:0000313" key="2">
    <source>
        <dbReference type="EMBL" id="RXH78243.1"/>
    </source>
</evidence>
<comment type="caution">
    <text evidence="2">The sequence shown here is derived from an EMBL/GenBank/DDBJ whole genome shotgun (WGS) entry which is preliminary data.</text>
</comment>
<feature type="compositionally biased region" description="Acidic residues" evidence="1">
    <location>
        <begin position="88"/>
        <end position="109"/>
    </location>
</feature>
<sequence>MVIIREQSPIRRFLIVHNKILRPPKHRMQPNQNDPNHPRNDDVDPHVSQDQSHNRHHRKNNHHDSVRDHKPEHLEGLVTGEVEHEPGGEDDQEDDDGEWVVEEAEEEHDQGDQGVVGAEVGQVLGESGRRVR</sequence>
<protein>
    <submittedName>
        <fullName evidence="2">Uncharacterized protein</fullName>
    </submittedName>
</protein>
<evidence type="ECO:0000313" key="3">
    <source>
        <dbReference type="Proteomes" id="UP000290289"/>
    </source>
</evidence>
<dbReference type="AlphaFoldDB" id="A0A498IAT1"/>
<name>A0A498IAT1_MALDO</name>
<organism evidence="2 3">
    <name type="scientific">Malus domestica</name>
    <name type="common">Apple</name>
    <name type="synonym">Pyrus malus</name>
    <dbReference type="NCBI Taxonomy" id="3750"/>
    <lineage>
        <taxon>Eukaryota</taxon>
        <taxon>Viridiplantae</taxon>
        <taxon>Streptophyta</taxon>
        <taxon>Embryophyta</taxon>
        <taxon>Tracheophyta</taxon>
        <taxon>Spermatophyta</taxon>
        <taxon>Magnoliopsida</taxon>
        <taxon>eudicotyledons</taxon>
        <taxon>Gunneridae</taxon>
        <taxon>Pentapetalae</taxon>
        <taxon>rosids</taxon>
        <taxon>fabids</taxon>
        <taxon>Rosales</taxon>
        <taxon>Rosaceae</taxon>
        <taxon>Amygdaloideae</taxon>
        <taxon>Maleae</taxon>
        <taxon>Malus</taxon>
    </lineage>
</organism>
<evidence type="ECO:0000256" key="1">
    <source>
        <dbReference type="SAM" id="MobiDB-lite"/>
    </source>
</evidence>
<feature type="compositionally biased region" description="Basic and acidic residues" evidence="1">
    <location>
        <begin position="36"/>
        <end position="47"/>
    </location>
</feature>
<dbReference type="EMBL" id="RDQH01000339">
    <property type="protein sequence ID" value="RXH78243.1"/>
    <property type="molecule type" value="Genomic_DNA"/>
</dbReference>